<gene>
    <name evidence="1" type="ORF">GCM10011521_22470</name>
</gene>
<dbReference type="EMBL" id="BMKC01000003">
    <property type="protein sequence ID" value="GGA83604.1"/>
    <property type="molecule type" value="Genomic_DNA"/>
</dbReference>
<sequence length="165" mass="18103">MENAPELARLFPPAVRTWLLARGCEDARWVPADARPPPPAGAVCQDFAVDFSASPMRWLVLRLQFTCAPGLSPDEAQLLAGFLASLAPFLSASAPYVRDPWLTLSRETLLVVEHQLRNHLNSMLMNAGVLSLHAGINGRDPVLEQMESDGQRCLDMVQQLLHPPG</sequence>
<keyword evidence="2" id="KW-1185">Reference proteome</keyword>
<name>A0ABQ1HNW7_9GAMM</name>
<dbReference type="RefSeq" id="WP_188664212.1">
    <property type="nucleotide sequence ID" value="NZ_BMKC01000003.1"/>
</dbReference>
<protein>
    <recommendedName>
        <fullName evidence="3">Histidine kinase</fullName>
    </recommendedName>
</protein>
<comment type="caution">
    <text evidence="1">The sequence shown here is derived from an EMBL/GenBank/DDBJ whole genome shotgun (WGS) entry which is preliminary data.</text>
</comment>
<accession>A0ABQ1HNW7</accession>
<reference evidence="2" key="1">
    <citation type="journal article" date="2019" name="Int. J. Syst. Evol. Microbiol.">
        <title>The Global Catalogue of Microorganisms (GCM) 10K type strain sequencing project: providing services to taxonomists for standard genome sequencing and annotation.</title>
        <authorList>
            <consortium name="The Broad Institute Genomics Platform"/>
            <consortium name="The Broad Institute Genome Sequencing Center for Infectious Disease"/>
            <person name="Wu L."/>
            <person name="Ma J."/>
        </authorList>
    </citation>
    <scope>NUCLEOTIDE SEQUENCE [LARGE SCALE GENOMIC DNA]</scope>
    <source>
        <strain evidence="2">CGMCC 1.15905</strain>
    </source>
</reference>
<evidence type="ECO:0008006" key="3">
    <source>
        <dbReference type="Google" id="ProtNLM"/>
    </source>
</evidence>
<evidence type="ECO:0000313" key="2">
    <source>
        <dbReference type="Proteomes" id="UP000623419"/>
    </source>
</evidence>
<dbReference type="Proteomes" id="UP000623419">
    <property type="component" value="Unassembled WGS sequence"/>
</dbReference>
<organism evidence="1 2">
    <name type="scientific">Arenimonas soli</name>
    <dbReference type="NCBI Taxonomy" id="2269504"/>
    <lineage>
        <taxon>Bacteria</taxon>
        <taxon>Pseudomonadati</taxon>
        <taxon>Pseudomonadota</taxon>
        <taxon>Gammaproteobacteria</taxon>
        <taxon>Lysobacterales</taxon>
        <taxon>Lysobacteraceae</taxon>
        <taxon>Arenimonas</taxon>
    </lineage>
</organism>
<evidence type="ECO:0000313" key="1">
    <source>
        <dbReference type="EMBL" id="GGA83604.1"/>
    </source>
</evidence>
<proteinExistence type="predicted"/>